<keyword evidence="4" id="KW-0175">Coiled coil</keyword>
<dbReference type="InterPro" id="IPR033133">
    <property type="entry name" value="PUM-HD"/>
</dbReference>
<protein>
    <recommendedName>
        <fullName evidence="6">PUM-HD domain-containing protein</fullName>
    </recommendedName>
</protein>
<evidence type="ECO:0000313" key="8">
    <source>
        <dbReference type="Proteomes" id="UP001583172"/>
    </source>
</evidence>
<sequence>MDRDLKASSSIALDTDDKDIEATESLKKSIDALTTAHLSSQNSAKKLKIAHDPASTMDLYPMDKLYAKLSEQHSILQQKQQQRDGHKTKEDESPTTRGFDNSSSLSTSLPITPAVEAFSSSTVPAARSATTTPPEPTVTKEEVLRLKIELAQAQSKLSRMDQELAHSRVNTDSESAAPALVKQDYSSVMSTSVTPTSSRIAAGGVALNAPGKMQPFSREPSWAAPDDATTDIGDPIPTVGLNRPTDIWNDSAVPGAFPQGQMMVEGAQPMRWPNNRAGNFEPAFALSGMEVYRQDRMLSDPDAMRPMGRRGGRFGDRYGSSGGFGPGFGPYNMGPAPFDMGQAYPVGPQGMMGGGMGMGMYSPYQQQPVGSVLSPHATEFTSGGSSWKGDTMTPDGQTYISPTTEPLNYRRLLDRNVTCDWKYIVDKIVCNNDQQASIFLQQKLKVGTPEQKYEIVEAIVAQAYPLMVNRFGNFLVQRCFEHGTPEQVIKIAQAIRGNTLNLSMDPFGCHVVQKAFDSVPEDYKAIMVHELLRRIPETVIHRYACHVWQKLFELRWTESPPQIMKYVNEALRGMWHEVALGETGSLVVQNIFENCLEEDKRPCIEEVLANIDIVAHGQFGNWCIQHICEHGAPADRSRAIDHVIRYAAEYSMDQFASKVVEKCLKIGGPEFLTHYLDRVCEGRVDRPRIPLIDIASDQYGNYLIQWILTHASQQHREIVAAHIRKHMVSLRGSKFGSRVGMLCTNHAVATRPGPGVGPMPGRMASSRYGGSGYR</sequence>
<reference evidence="7 8" key="1">
    <citation type="journal article" date="2024" name="Commun. Biol.">
        <title>Comparative genomic analysis of thermophilic fungi reveals convergent evolutionary adaptations and gene losses.</title>
        <authorList>
            <person name="Steindorff A.S."/>
            <person name="Aguilar-Pontes M.V."/>
            <person name="Robinson A.J."/>
            <person name="Andreopoulos B."/>
            <person name="LaButti K."/>
            <person name="Kuo A."/>
            <person name="Mondo S."/>
            <person name="Riley R."/>
            <person name="Otillar R."/>
            <person name="Haridas S."/>
            <person name="Lipzen A."/>
            <person name="Grimwood J."/>
            <person name="Schmutz J."/>
            <person name="Clum A."/>
            <person name="Reid I.D."/>
            <person name="Moisan M.C."/>
            <person name="Butler G."/>
            <person name="Nguyen T.T.M."/>
            <person name="Dewar K."/>
            <person name="Conant G."/>
            <person name="Drula E."/>
            <person name="Henrissat B."/>
            <person name="Hansel C."/>
            <person name="Singer S."/>
            <person name="Hutchinson M.I."/>
            <person name="de Vries R.P."/>
            <person name="Natvig D.O."/>
            <person name="Powell A.J."/>
            <person name="Tsang A."/>
            <person name="Grigoriev I.V."/>
        </authorList>
    </citation>
    <scope>NUCLEOTIDE SEQUENCE [LARGE SCALE GENOMIC DNA]</scope>
    <source>
        <strain evidence="7 8">CBS 620.91</strain>
    </source>
</reference>
<evidence type="ECO:0000259" key="6">
    <source>
        <dbReference type="PROSITE" id="PS50303"/>
    </source>
</evidence>
<feature type="region of interest" description="Disordered" evidence="5">
    <location>
        <begin position="72"/>
        <end position="107"/>
    </location>
</feature>
<feature type="region of interest" description="Disordered" evidence="5">
    <location>
        <begin position="753"/>
        <end position="774"/>
    </location>
</feature>
<dbReference type="PROSITE" id="PS50303">
    <property type="entry name" value="PUM_HD"/>
    <property type="match status" value="1"/>
</dbReference>
<evidence type="ECO:0000256" key="1">
    <source>
        <dbReference type="ARBA" id="ARBA00022737"/>
    </source>
</evidence>
<dbReference type="InterPro" id="IPR001313">
    <property type="entry name" value="Pumilio_RNA-bd_rpt"/>
</dbReference>
<comment type="function">
    <text evidence="2">RNA-binding nucleolar protein required for pre-rRNA processing. Involved in production of 18S rRNA and assembly of small ribosomal subunit.</text>
</comment>
<dbReference type="EMBL" id="JAZGSY010000076">
    <property type="protein sequence ID" value="KAL1841409.1"/>
    <property type="molecule type" value="Genomic_DNA"/>
</dbReference>
<feature type="domain" description="PUM-HD" evidence="6">
    <location>
        <begin position="395"/>
        <end position="747"/>
    </location>
</feature>
<comment type="caution">
    <text evidence="7">The sequence shown here is derived from an EMBL/GenBank/DDBJ whole genome shotgun (WGS) entry which is preliminary data.</text>
</comment>
<feature type="region of interest" description="Disordered" evidence="5">
    <location>
        <begin position="120"/>
        <end position="139"/>
    </location>
</feature>
<dbReference type="PROSITE" id="PS50302">
    <property type="entry name" value="PUM"/>
    <property type="match status" value="3"/>
</dbReference>
<keyword evidence="1" id="KW-0677">Repeat</keyword>
<dbReference type="InterPro" id="IPR033712">
    <property type="entry name" value="Pumilio_RNA-bd"/>
</dbReference>
<dbReference type="Pfam" id="PF00806">
    <property type="entry name" value="PUF"/>
    <property type="match status" value="8"/>
</dbReference>
<proteinExistence type="predicted"/>
<evidence type="ECO:0000256" key="2">
    <source>
        <dbReference type="ARBA" id="ARBA00024893"/>
    </source>
</evidence>
<feature type="compositionally biased region" description="Basic and acidic residues" evidence="5">
    <location>
        <begin position="81"/>
        <end position="94"/>
    </location>
</feature>
<keyword evidence="8" id="KW-1185">Reference proteome</keyword>
<evidence type="ECO:0000256" key="5">
    <source>
        <dbReference type="SAM" id="MobiDB-lite"/>
    </source>
</evidence>
<name>A0ABR3VHS7_HUMIN</name>
<dbReference type="PANTHER" id="PTHR12537">
    <property type="entry name" value="RNA BINDING PROTEIN PUMILIO-RELATED"/>
    <property type="match status" value="1"/>
</dbReference>
<feature type="repeat" description="Pumilio" evidence="3">
    <location>
        <begin position="494"/>
        <end position="529"/>
    </location>
</feature>
<feature type="coiled-coil region" evidence="4">
    <location>
        <begin position="143"/>
        <end position="170"/>
    </location>
</feature>
<dbReference type="SUPFAM" id="SSF48371">
    <property type="entry name" value="ARM repeat"/>
    <property type="match status" value="1"/>
</dbReference>
<dbReference type="PANTHER" id="PTHR12537:SF48">
    <property type="entry name" value="MEIOTIC COILED-COIL PROTEIN 2"/>
    <property type="match status" value="1"/>
</dbReference>
<dbReference type="Gene3D" id="1.25.10.10">
    <property type="entry name" value="Leucine-rich Repeat Variant"/>
    <property type="match status" value="1"/>
</dbReference>
<evidence type="ECO:0000256" key="4">
    <source>
        <dbReference type="SAM" id="Coils"/>
    </source>
</evidence>
<organism evidence="7 8">
    <name type="scientific">Humicola insolens</name>
    <name type="common">Soft-rot fungus</name>
    <dbReference type="NCBI Taxonomy" id="85995"/>
    <lineage>
        <taxon>Eukaryota</taxon>
        <taxon>Fungi</taxon>
        <taxon>Dikarya</taxon>
        <taxon>Ascomycota</taxon>
        <taxon>Pezizomycotina</taxon>
        <taxon>Sordariomycetes</taxon>
        <taxon>Sordariomycetidae</taxon>
        <taxon>Sordariales</taxon>
        <taxon>Chaetomiaceae</taxon>
        <taxon>Mycothermus</taxon>
    </lineage>
</organism>
<accession>A0ABR3VHS7</accession>
<dbReference type="Proteomes" id="UP001583172">
    <property type="component" value="Unassembled WGS sequence"/>
</dbReference>
<dbReference type="InterPro" id="IPR016024">
    <property type="entry name" value="ARM-type_fold"/>
</dbReference>
<dbReference type="CDD" id="cd07920">
    <property type="entry name" value="Pumilio"/>
    <property type="match status" value="1"/>
</dbReference>
<feature type="repeat" description="Pumilio" evidence="3">
    <location>
        <begin position="458"/>
        <end position="493"/>
    </location>
</feature>
<dbReference type="InterPro" id="IPR011989">
    <property type="entry name" value="ARM-like"/>
</dbReference>
<feature type="repeat" description="Pumilio" evidence="3">
    <location>
        <begin position="683"/>
        <end position="721"/>
    </location>
</feature>
<evidence type="ECO:0000256" key="3">
    <source>
        <dbReference type="PROSITE-ProRule" id="PRU00317"/>
    </source>
</evidence>
<dbReference type="SMART" id="SM00025">
    <property type="entry name" value="Pumilio"/>
    <property type="match status" value="8"/>
</dbReference>
<evidence type="ECO:0000313" key="7">
    <source>
        <dbReference type="EMBL" id="KAL1841409.1"/>
    </source>
</evidence>
<gene>
    <name evidence="7" type="ORF">VTJ49DRAFT_7086</name>
</gene>